<dbReference type="PROSITE" id="PS00107">
    <property type="entry name" value="PROTEIN_KINASE_ATP"/>
    <property type="match status" value="1"/>
</dbReference>
<dbReference type="SMART" id="SM00239">
    <property type="entry name" value="C2"/>
    <property type="match status" value="1"/>
</dbReference>
<dbReference type="PANTHER" id="PTHR24351">
    <property type="entry name" value="RIBOSOMAL PROTEIN S6 KINASE"/>
    <property type="match status" value="1"/>
</dbReference>
<dbReference type="PIRSF" id="PIRSF000551">
    <property type="entry name" value="PKC_delta"/>
    <property type="match status" value="1"/>
</dbReference>
<evidence type="ECO:0000256" key="6">
    <source>
        <dbReference type="ARBA" id="ARBA00022737"/>
    </source>
</evidence>
<evidence type="ECO:0000256" key="12">
    <source>
        <dbReference type="ARBA" id="ARBA00022840"/>
    </source>
</evidence>
<keyword evidence="8" id="KW-0863">Zinc-finger</keyword>
<keyword evidence="24" id="KW-1185">Reference proteome</keyword>
<feature type="binding site" evidence="17">
    <location>
        <begin position="350"/>
        <end position="358"/>
    </location>
    <ligand>
        <name>ATP</name>
        <dbReference type="ChEBI" id="CHEBI:30616"/>
    </ligand>
</feature>
<evidence type="ECO:0000256" key="5">
    <source>
        <dbReference type="ARBA" id="ARBA00022723"/>
    </source>
</evidence>
<dbReference type="FunFam" id="3.30.60.20:FF:000003">
    <property type="entry name" value="Protein kinase C delta"/>
    <property type="match status" value="1"/>
</dbReference>
<dbReference type="FunFam" id="3.30.200.20:FF:000080">
    <property type="entry name" value="Protein kinase C"/>
    <property type="match status" value="1"/>
</dbReference>
<evidence type="ECO:0000256" key="9">
    <source>
        <dbReference type="ARBA" id="ARBA00022777"/>
    </source>
</evidence>
<dbReference type="GO" id="GO:0106310">
    <property type="term" value="F:protein serine kinase activity"/>
    <property type="evidence" value="ECO:0007669"/>
    <property type="project" value="RHEA"/>
</dbReference>
<accession>H2YRH7</accession>
<dbReference type="GO" id="GO:0005524">
    <property type="term" value="F:ATP binding"/>
    <property type="evidence" value="ECO:0007669"/>
    <property type="project" value="UniProtKB-UniRule"/>
</dbReference>
<dbReference type="InterPro" id="IPR000008">
    <property type="entry name" value="C2_dom"/>
</dbReference>
<dbReference type="GeneTree" id="ENSGT00940000168328"/>
<protein>
    <recommendedName>
        <fullName evidence="15">Protein kinase C</fullName>
        <ecNumber evidence="15">2.7.11.13</ecNumber>
    </recommendedName>
</protein>
<evidence type="ECO:0000259" key="20">
    <source>
        <dbReference type="PROSITE" id="PS50011"/>
    </source>
</evidence>
<keyword evidence="6" id="KW-0677">Repeat</keyword>
<dbReference type="CDD" id="cd05570">
    <property type="entry name" value="STKc_PKC"/>
    <property type="match status" value="1"/>
</dbReference>
<dbReference type="Pfam" id="PF00168">
    <property type="entry name" value="C2"/>
    <property type="match status" value="1"/>
</dbReference>
<evidence type="ECO:0000256" key="4">
    <source>
        <dbReference type="ARBA" id="ARBA00022679"/>
    </source>
</evidence>
<dbReference type="Proteomes" id="UP000007875">
    <property type="component" value="Unassembled WGS sequence"/>
</dbReference>
<proteinExistence type="inferred from homology"/>
<dbReference type="Gene3D" id="1.10.510.10">
    <property type="entry name" value="Transferase(Phosphotransferase) domain 1"/>
    <property type="match status" value="1"/>
</dbReference>
<dbReference type="InterPro" id="IPR035892">
    <property type="entry name" value="C2_domain_sf"/>
</dbReference>
<sequence>SFSGTVNVKLNEASDLRPTAFSKRLPGITVSTLDPYVEINIDDHIIGKTSTKSKTLSPIWEEEFSDHVVNAEVITFRVFHDASVGGDDFVADAQLALPTFFDEHHSQGKELWVILRAAKFYAIILTMQLYIGANASHKFKLKERKRGRRNAVRRRIHRVSGHKFLATYLRQPTFCSHCKDFIWGLVGKQGYQCQSCTCVVHKRCHELVLKKCPGCKTEIPENPSLGRINFNVPHKFRPHNYPFFTFCDHCGSLLYGLYSQGLQCKACKLNVHKRCAANISNSCGINEKQLADMLKEIGKLVNYLFKPKSSLFRPALESKSDSFALRLTSSNSNPSKTSVKLTDFIFIKVLGKGSFGKVMLAELRATKEIFAVKVLKKDVISAEDDVDCTMTEKRVLALEHPFLTSLHSCFQNRERLFFIMEYVNGGDLMFQIQKSRKFSEERSRFYAAEVILALQFLHKHGIVYRDIKLDNILLDQDGHCKLADFGMCREGVKDGNLATTFCGTPDYIAPEILQELDYGVSVDWWALGVLMYEMLAGQPPFEADNEDDLFESIMNDDVLYPVWLTKNAVNILEMFMTKKPARRLGCGSTGESAILQHPFFATMDWVALENKQIEPPFKPSVKNIYDTTNFDSDFTRMSPRFTPIPSQSLAAIHQTDFRGFSYVNPAYTGG</sequence>
<dbReference type="SUPFAM" id="SSF57889">
    <property type="entry name" value="Cysteine-rich domain"/>
    <property type="match status" value="2"/>
</dbReference>
<dbReference type="AlphaFoldDB" id="H2YRH7"/>
<dbReference type="PRINTS" id="PR00008">
    <property type="entry name" value="DAGPEDOMAIN"/>
</dbReference>
<dbReference type="PROSITE" id="PS50004">
    <property type="entry name" value="C2"/>
    <property type="match status" value="1"/>
</dbReference>
<reference evidence="23" key="2">
    <citation type="submission" date="2025-08" db="UniProtKB">
        <authorList>
            <consortium name="Ensembl"/>
        </authorList>
    </citation>
    <scope>IDENTIFICATION</scope>
</reference>
<dbReference type="PROSITE" id="PS00479">
    <property type="entry name" value="ZF_DAG_PE_1"/>
    <property type="match status" value="1"/>
</dbReference>
<dbReference type="CDD" id="cd20838">
    <property type="entry name" value="C1_nPKC_epsilon-like_rpt2"/>
    <property type="match status" value="1"/>
</dbReference>
<dbReference type="GO" id="GO:0030154">
    <property type="term" value="P:cell differentiation"/>
    <property type="evidence" value="ECO:0007669"/>
    <property type="project" value="UniProtKB-KW"/>
</dbReference>
<dbReference type="FunFam" id="3.30.60.20:FF:000024">
    <property type="entry name" value="Protein kinase C epsilon"/>
    <property type="match status" value="1"/>
</dbReference>
<dbReference type="FunFam" id="1.10.510.10:FF:000126">
    <property type="entry name" value="Protein kinase C epsilon"/>
    <property type="match status" value="1"/>
</dbReference>
<evidence type="ECO:0000313" key="24">
    <source>
        <dbReference type="Proteomes" id="UP000007875"/>
    </source>
</evidence>
<evidence type="ECO:0000256" key="2">
    <source>
        <dbReference type="ARBA" id="ARBA00022527"/>
    </source>
</evidence>
<evidence type="ECO:0000259" key="21">
    <source>
        <dbReference type="PROSITE" id="PS50081"/>
    </source>
</evidence>
<keyword evidence="11" id="KW-0862">Zinc</keyword>
<dbReference type="PROSITE" id="PS50081">
    <property type="entry name" value="ZF_DAG_PE_2"/>
    <property type="match status" value="2"/>
</dbReference>
<keyword evidence="2 15" id="KW-0723">Serine/threonine-protein kinase</keyword>
<feature type="binding site" evidence="17 18">
    <location>
        <position position="373"/>
    </location>
    <ligand>
        <name>ATP</name>
        <dbReference type="ChEBI" id="CHEBI:30616"/>
    </ligand>
</feature>
<dbReference type="Pfam" id="PF00130">
    <property type="entry name" value="C1_1"/>
    <property type="match status" value="2"/>
</dbReference>
<dbReference type="Gene3D" id="2.60.40.150">
    <property type="entry name" value="C2 domain"/>
    <property type="match status" value="1"/>
</dbReference>
<dbReference type="SMART" id="SM00220">
    <property type="entry name" value="S_TKc"/>
    <property type="match status" value="1"/>
</dbReference>
<keyword evidence="12 15" id="KW-0067">ATP-binding</keyword>
<feature type="domain" description="Protein kinase" evidence="20">
    <location>
        <begin position="344"/>
        <end position="600"/>
    </location>
</feature>
<keyword evidence="4 15" id="KW-0808">Transferase</keyword>
<evidence type="ECO:0000256" key="3">
    <source>
        <dbReference type="ARBA" id="ARBA00022553"/>
    </source>
</evidence>
<evidence type="ECO:0000256" key="11">
    <source>
        <dbReference type="ARBA" id="ARBA00022833"/>
    </source>
</evidence>
<reference evidence="23" key="3">
    <citation type="submission" date="2025-09" db="UniProtKB">
        <authorList>
            <consortium name="Ensembl"/>
        </authorList>
    </citation>
    <scope>IDENTIFICATION</scope>
</reference>
<dbReference type="SMART" id="SM00133">
    <property type="entry name" value="S_TK_X"/>
    <property type="match status" value="1"/>
</dbReference>
<feature type="active site" description="Proton acceptor" evidence="16">
    <location>
        <position position="466"/>
    </location>
</feature>
<evidence type="ECO:0000256" key="1">
    <source>
        <dbReference type="ARBA" id="ARBA00005490"/>
    </source>
</evidence>
<dbReference type="SUPFAM" id="SSF56112">
    <property type="entry name" value="Protein kinase-like (PK-like)"/>
    <property type="match status" value="1"/>
</dbReference>
<dbReference type="InterPro" id="IPR011009">
    <property type="entry name" value="Kinase-like_dom_sf"/>
</dbReference>
<evidence type="ECO:0000256" key="7">
    <source>
        <dbReference type="ARBA" id="ARBA00022741"/>
    </source>
</evidence>
<feature type="domain" description="Phorbol-ester/DAG-type" evidence="21">
    <location>
        <begin position="233"/>
        <end position="283"/>
    </location>
</feature>
<dbReference type="PROSITE" id="PS51285">
    <property type="entry name" value="AGC_KINASE_CTER"/>
    <property type="match status" value="1"/>
</dbReference>
<dbReference type="InterPro" id="IPR000961">
    <property type="entry name" value="AGC-kinase_C"/>
</dbReference>
<keyword evidence="3" id="KW-0597">Phosphoprotein</keyword>
<evidence type="ECO:0000256" key="17">
    <source>
        <dbReference type="PIRSR" id="PIRSR000551-51"/>
    </source>
</evidence>
<dbReference type="Pfam" id="PF00433">
    <property type="entry name" value="Pkinase_C"/>
    <property type="match status" value="1"/>
</dbReference>
<comment type="similarity">
    <text evidence="1 15">Belongs to the protein kinase superfamily. AGC Ser/Thr protein kinase family. PKC subfamily.</text>
</comment>
<evidence type="ECO:0000313" key="23">
    <source>
        <dbReference type="Ensembl" id="ENSCSAVP00000007937.1"/>
    </source>
</evidence>
<dbReference type="InterPro" id="IPR020454">
    <property type="entry name" value="DAG/PE-bd"/>
</dbReference>
<evidence type="ECO:0000259" key="19">
    <source>
        <dbReference type="PROSITE" id="PS50004"/>
    </source>
</evidence>
<name>H2YRH7_CIOSA</name>
<evidence type="ECO:0000256" key="18">
    <source>
        <dbReference type="PROSITE-ProRule" id="PRU10141"/>
    </source>
</evidence>
<comment type="catalytic activity">
    <reaction evidence="14">
        <text>L-seryl-[protein] + ATP = O-phospho-L-seryl-[protein] + ADP + H(+)</text>
        <dbReference type="Rhea" id="RHEA:17989"/>
        <dbReference type="Rhea" id="RHEA-COMP:9863"/>
        <dbReference type="Rhea" id="RHEA-COMP:11604"/>
        <dbReference type="ChEBI" id="CHEBI:15378"/>
        <dbReference type="ChEBI" id="CHEBI:29999"/>
        <dbReference type="ChEBI" id="CHEBI:30616"/>
        <dbReference type="ChEBI" id="CHEBI:83421"/>
        <dbReference type="ChEBI" id="CHEBI:456216"/>
        <dbReference type="EC" id="2.7.11.13"/>
    </reaction>
</comment>
<evidence type="ECO:0000256" key="15">
    <source>
        <dbReference type="PIRNR" id="PIRNR000551"/>
    </source>
</evidence>
<dbReference type="PROSITE" id="PS00108">
    <property type="entry name" value="PROTEIN_KINASE_ST"/>
    <property type="match status" value="1"/>
</dbReference>
<evidence type="ECO:0000259" key="22">
    <source>
        <dbReference type="PROSITE" id="PS51285"/>
    </source>
</evidence>
<feature type="domain" description="C2" evidence="19">
    <location>
        <begin position="1"/>
        <end position="113"/>
    </location>
</feature>
<keyword evidence="9 15" id="KW-0418">Kinase</keyword>
<evidence type="ECO:0000256" key="10">
    <source>
        <dbReference type="ARBA" id="ARBA00022782"/>
    </source>
</evidence>
<organism evidence="23 24">
    <name type="scientific">Ciona savignyi</name>
    <name type="common">Pacific transparent sea squirt</name>
    <dbReference type="NCBI Taxonomy" id="51511"/>
    <lineage>
        <taxon>Eukaryota</taxon>
        <taxon>Metazoa</taxon>
        <taxon>Chordata</taxon>
        <taxon>Tunicata</taxon>
        <taxon>Ascidiacea</taxon>
        <taxon>Phlebobranchia</taxon>
        <taxon>Cionidae</taxon>
        <taxon>Ciona</taxon>
    </lineage>
</organism>
<dbReference type="GO" id="GO:0008270">
    <property type="term" value="F:zinc ion binding"/>
    <property type="evidence" value="ECO:0007669"/>
    <property type="project" value="UniProtKB-KW"/>
</dbReference>
<reference evidence="24" key="1">
    <citation type="submission" date="2003-08" db="EMBL/GenBank/DDBJ databases">
        <authorList>
            <person name="Birren B."/>
            <person name="Nusbaum C."/>
            <person name="Abebe A."/>
            <person name="Abouelleil A."/>
            <person name="Adekoya E."/>
            <person name="Ait-zahra M."/>
            <person name="Allen N."/>
            <person name="Allen T."/>
            <person name="An P."/>
            <person name="Anderson M."/>
            <person name="Anderson S."/>
            <person name="Arachchi H."/>
            <person name="Armbruster J."/>
            <person name="Bachantsang P."/>
            <person name="Baldwin J."/>
            <person name="Barry A."/>
            <person name="Bayul T."/>
            <person name="Blitshsteyn B."/>
            <person name="Bloom T."/>
            <person name="Blye J."/>
            <person name="Boguslavskiy L."/>
            <person name="Borowsky M."/>
            <person name="Boukhgalter B."/>
            <person name="Brunache A."/>
            <person name="Butler J."/>
            <person name="Calixte N."/>
            <person name="Calvo S."/>
            <person name="Camarata J."/>
            <person name="Campo K."/>
            <person name="Chang J."/>
            <person name="Cheshatsang Y."/>
            <person name="Citroen M."/>
            <person name="Collymore A."/>
            <person name="Considine T."/>
            <person name="Cook A."/>
            <person name="Cooke P."/>
            <person name="Corum B."/>
            <person name="Cuomo C."/>
            <person name="David R."/>
            <person name="Dawoe T."/>
            <person name="Degray S."/>
            <person name="Dodge S."/>
            <person name="Dooley K."/>
            <person name="Dorje P."/>
            <person name="Dorjee K."/>
            <person name="Dorris L."/>
            <person name="Duffey N."/>
            <person name="Dupes A."/>
            <person name="Elkins T."/>
            <person name="Engels R."/>
            <person name="Erickson J."/>
            <person name="Farina A."/>
            <person name="Faro S."/>
            <person name="Ferreira P."/>
            <person name="Fischer H."/>
            <person name="Fitzgerald M."/>
            <person name="Foley K."/>
            <person name="Gage D."/>
            <person name="Galagan J."/>
            <person name="Gearin G."/>
            <person name="Gnerre S."/>
            <person name="Gnirke A."/>
            <person name="Goyette A."/>
            <person name="Graham J."/>
            <person name="Grandbois E."/>
            <person name="Gyaltsen K."/>
            <person name="Hafez N."/>
            <person name="Hagopian D."/>
            <person name="Hagos B."/>
            <person name="Hall J."/>
            <person name="Hatcher B."/>
            <person name="Heller A."/>
            <person name="Higgins H."/>
            <person name="Honan T."/>
            <person name="Horn A."/>
            <person name="Houde N."/>
            <person name="Hughes L."/>
            <person name="Hulme W."/>
            <person name="Husby E."/>
            <person name="Iliev I."/>
            <person name="Jaffe D."/>
            <person name="Jones C."/>
            <person name="Kamal M."/>
            <person name="Kamat A."/>
            <person name="Kamvysselis M."/>
            <person name="Karlsson E."/>
            <person name="Kells C."/>
            <person name="Kieu A."/>
            <person name="Kisner P."/>
            <person name="Kodira C."/>
            <person name="Kulbokas E."/>
            <person name="Labutti K."/>
            <person name="Lama D."/>
            <person name="Landers T."/>
            <person name="Leger J."/>
            <person name="Levine S."/>
            <person name="Lewis D."/>
            <person name="Lewis T."/>
            <person name="Lindblad-toh K."/>
            <person name="Liu X."/>
            <person name="Lokyitsang T."/>
            <person name="Lokyitsang Y."/>
            <person name="Lucien O."/>
            <person name="Lui A."/>
            <person name="Ma L.J."/>
            <person name="Mabbitt R."/>
            <person name="Macdonald J."/>
            <person name="Maclean C."/>
            <person name="Major J."/>
            <person name="Manning J."/>
            <person name="Marabella R."/>
            <person name="Maru K."/>
            <person name="Matthews C."/>
            <person name="Mauceli E."/>
            <person name="Mccarthy M."/>
            <person name="Mcdonough S."/>
            <person name="Mcghee T."/>
            <person name="Meldrim J."/>
            <person name="Meneus L."/>
            <person name="Mesirov J."/>
            <person name="Mihalev A."/>
            <person name="Mihova T."/>
            <person name="Mikkelsen T."/>
            <person name="Mlenga V."/>
            <person name="Moru K."/>
            <person name="Mozes J."/>
            <person name="Mulrain L."/>
            <person name="Munson G."/>
            <person name="Naylor J."/>
            <person name="Newes C."/>
            <person name="Nguyen C."/>
            <person name="Nguyen N."/>
            <person name="Nguyen T."/>
            <person name="Nicol R."/>
            <person name="Nielsen C."/>
            <person name="Nizzari M."/>
            <person name="Norbu C."/>
            <person name="Norbu N."/>
            <person name="O'donnell P."/>
            <person name="Okoawo O."/>
            <person name="O'leary S."/>
            <person name="Omotosho B."/>
            <person name="O'neill K."/>
            <person name="Osman S."/>
            <person name="Parker S."/>
            <person name="Perrin D."/>
            <person name="Phunkhang P."/>
            <person name="Piqani B."/>
            <person name="Purcell S."/>
            <person name="Rachupka T."/>
            <person name="Ramasamy U."/>
            <person name="Rameau R."/>
            <person name="Ray V."/>
            <person name="Raymond C."/>
            <person name="Retta R."/>
            <person name="Richardson S."/>
            <person name="Rise C."/>
            <person name="Rodriguez J."/>
            <person name="Rogers J."/>
            <person name="Rogov P."/>
            <person name="Rutman M."/>
            <person name="Schupbach R."/>
            <person name="Seaman C."/>
            <person name="Settipalli S."/>
            <person name="Sharpe T."/>
            <person name="Sheridan J."/>
            <person name="Sherpa N."/>
            <person name="Shi J."/>
            <person name="Smirnov S."/>
            <person name="Smith C."/>
            <person name="Sougnez C."/>
            <person name="Spencer B."/>
            <person name="Stalker J."/>
            <person name="Stange-thomann N."/>
            <person name="Stavropoulos S."/>
            <person name="Stetson K."/>
            <person name="Stone C."/>
            <person name="Stone S."/>
            <person name="Stubbs M."/>
            <person name="Talamas J."/>
            <person name="Tchuinga P."/>
            <person name="Tenzing P."/>
            <person name="Tesfaye S."/>
            <person name="Theodore J."/>
            <person name="Thoulutsang Y."/>
            <person name="Topham K."/>
            <person name="Towey S."/>
            <person name="Tsamla T."/>
            <person name="Tsomo N."/>
            <person name="Vallee D."/>
            <person name="Vassiliev H."/>
            <person name="Venkataraman V."/>
            <person name="Vinson J."/>
            <person name="Vo A."/>
            <person name="Wade C."/>
            <person name="Wang S."/>
            <person name="Wangchuk T."/>
            <person name="Wangdi T."/>
            <person name="Whittaker C."/>
            <person name="Wilkinson J."/>
            <person name="Wu Y."/>
            <person name="Wyman D."/>
            <person name="Yadav S."/>
            <person name="Yang S."/>
            <person name="Yang X."/>
            <person name="Yeager S."/>
            <person name="Yee E."/>
            <person name="Young G."/>
            <person name="Zainoun J."/>
            <person name="Zembeck L."/>
            <person name="Zimmer A."/>
            <person name="Zody M."/>
            <person name="Lander E."/>
        </authorList>
    </citation>
    <scope>NUCLEOTIDE SEQUENCE [LARGE SCALE GENOMIC DNA]</scope>
</reference>
<dbReference type="SMART" id="SM00109">
    <property type="entry name" value="C1"/>
    <property type="match status" value="2"/>
</dbReference>
<dbReference type="InterPro" id="IPR014376">
    <property type="entry name" value="Prot_kin_PKC_delta"/>
</dbReference>
<feature type="domain" description="AGC-kinase C-terminal" evidence="22">
    <location>
        <begin position="601"/>
        <end position="670"/>
    </location>
</feature>
<keyword evidence="7 15" id="KW-0547">Nucleotide-binding</keyword>
<dbReference type="InterPro" id="IPR017441">
    <property type="entry name" value="Protein_kinase_ATP_BS"/>
</dbReference>
<feature type="domain" description="Phorbol-ester/DAG-type" evidence="21">
    <location>
        <begin position="161"/>
        <end position="212"/>
    </location>
</feature>
<dbReference type="Gene3D" id="3.30.200.20">
    <property type="entry name" value="Phosphorylase Kinase, domain 1"/>
    <property type="match status" value="1"/>
</dbReference>
<dbReference type="InterPro" id="IPR000719">
    <property type="entry name" value="Prot_kinase_dom"/>
</dbReference>
<keyword evidence="10" id="KW-0221">Differentiation</keyword>
<dbReference type="CDD" id="cd20835">
    <property type="entry name" value="C1_nPKC_epsilon-like_rpt1"/>
    <property type="match status" value="1"/>
</dbReference>
<dbReference type="InterPro" id="IPR008271">
    <property type="entry name" value="Ser/Thr_kinase_AS"/>
</dbReference>
<dbReference type="EC" id="2.7.11.13" evidence="15"/>
<evidence type="ECO:0000256" key="13">
    <source>
        <dbReference type="ARBA" id="ARBA00047272"/>
    </source>
</evidence>
<dbReference type="PROSITE" id="PS50011">
    <property type="entry name" value="PROTEIN_KINASE_DOM"/>
    <property type="match status" value="1"/>
</dbReference>
<evidence type="ECO:0000256" key="8">
    <source>
        <dbReference type="ARBA" id="ARBA00022771"/>
    </source>
</evidence>
<keyword evidence="5" id="KW-0479">Metal-binding</keyword>
<dbReference type="InterPro" id="IPR017892">
    <property type="entry name" value="Pkinase_C"/>
</dbReference>
<dbReference type="InterPro" id="IPR002219">
    <property type="entry name" value="PKC_DAG/PE"/>
</dbReference>
<evidence type="ECO:0000256" key="16">
    <source>
        <dbReference type="PIRSR" id="PIRSR000551-50"/>
    </source>
</evidence>
<evidence type="ECO:0000256" key="14">
    <source>
        <dbReference type="ARBA" id="ARBA00047470"/>
    </source>
</evidence>
<comment type="catalytic activity">
    <reaction evidence="13 15">
        <text>L-threonyl-[protein] + ATP = O-phospho-L-threonyl-[protein] + ADP + H(+)</text>
        <dbReference type="Rhea" id="RHEA:46608"/>
        <dbReference type="Rhea" id="RHEA-COMP:11060"/>
        <dbReference type="Rhea" id="RHEA-COMP:11605"/>
        <dbReference type="ChEBI" id="CHEBI:15378"/>
        <dbReference type="ChEBI" id="CHEBI:30013"/>
        <dbReference type="ChEBI" id="CHEBI:30616"/>
        <dbReference type="ChEBI" id="CHEBI:61977"/>
        <dbReference type="ChEBI" id="CHEBI:456216"/>
        <dbReference type="EC" id="2.7.11.13"/>
    </reaction>
</comment>
<dbReference type="Ensembl" id="ENSCSAVT00000008043.1">
    <property type="protein sequence ID" value="ENSCSAVP00000007937.1"/>
    <property type="gene ID" value="ENSCSAVG00000004735.1"/>
</dbReference>
<dbReference type="Gene3D" id="3.30.60.20">
    <property type="match status" value="2"/>
</dbReference>
<dbReference type="InterPro" id="IPR046349">
    <property type="entry name" value="C1-like_sf"/>
</dbReference>
<dbReference type="Pfam" id="PF00069">
    <property type="entry name" value="Pkinase"/>
    <property type="match status" value="1"/>
</dbReference>
<dbReference type="SUPFAM" id="SSF49562">
    <property type="entry name" value="C2 domain (Calcium/lipid-binding domain, CaLB)"/>
    <property type="match status" value="1"/>
</dbReference>
<dbReference type="GO" id="GO:0004697">
    <property type="term" value="F:diacylglycerol-dependent serine/threonine kinase activity"/>
    <property type="evidence" value="ECO:0007669"/>
    <property type="project" value="UniProtKB-EC"/>
</dbReference>